<keyword evidence="8" id="KW-0443">Lipid metabolism</keyword>
<evidence type="ECO:0000256" key="3">
    <source>
        <dbReference type="ARBA" id="ARBA00009587"/>
    </source>
</evidence>
<evidence type="ECO:0000259" key="11">
    <source>
        <dbReference type="Pfam" id="PF03007"/>
    </source>
</evidence>
<protein>
    <recommendedName>
        <fullName evidence="4">diacylglycerol O-acyltransferase</fullName>
        <ecNumber evidence="4">2.3.1.20</ecNumber>
    </recommendedName>
</protein>
<evidence type="ECO:0000256" key="1">
    <source>
        <dbReference type="ARBA" id="ARBA00004771"/>
    </source>
</evidence>
<evidence type="ECO:0000256" key="2">
    <source>
        <dbReference type="ARBA" id="ARBA00005189"/>
    </source>
</evidence>
<dbReference type="Proteomes" id="UP001143362">
    <property type="component" value="Unassembled WGS sequence"/>
</dbReference>
<dbReference type="EMBL" id="SHNN01000004">
    <property type="protein sequence ID" value="MCX2982606.1"/>
    <property type="molecule type" value="Genomic_DNA"/>
</dbReference>
<dbReference type="Pfam" id="PF06974">
    <property type="entry name" value="WS_DGAT_C"/>
    <property type="match status" value="1"/>
</dbReference>
<dbReference type="PANTHER" id="PTHR31650:SF1">
    <property type="entry name" value="WAX ESTER SYNTHASE_DIACYLGLYCEROL ACYLTRANSFERASE 4-RELATED"/>
    <property type="match status" value="1"/>
</dbReference>
<proteinExistence type="inferred from homology"/>
<dbReference type="RefSeq" id="WP_279246638.1">
    <property type="nucleotide sequence ID" value="NZ_SHNN01000004.1"/>
</dbReference>
<evidence type="ECO:0000256" key="6">
    <source>
        <dbReference type="ARBA" id="ARBA00022679"/>
    </source>
</evidence>
<keyword evidence="9" id="KW-0012">Acyltransferase</keyword>
<comment type="caution">
    <text evidence="13">The sequence shown here is derived from an EMBL/GenBank/DDBJ whole genome shotgun (WGS) entry which is preliminary data.</text>
</comment>
<evidence type="ECO:0000256" key="5">
    <source>
        <dbReference type="ARBA" id="ARBA00022516"/>
    </source>
</evidence>
<evidence type="ECO:0000259" key="12">
    <source>
        <dbReference type="Pfam" id="PF06974"/>
    </source>
</evidence>
<comment type="catalytic activity">
    <reaction evidence="10">
        <text>an acyl-CoA + a 1,2-diacyl-sn-glycerol = a triacyl-sn-glycerol + CoA</text>
        <dbReference type="Rhea" id="RHEA:10868"/>
        <dbReference type="ChEBI" id="CHEBI:17815"/>
        <dbReference type="ChEBI" id="CHEBI:57287"/>
        <dbReference type="ChEBI" id="CHEBI:58342"/>
        <dbReference type="ChEBI" id="CHEBI:64615"/>
        <dbReference type="EC" id="2.3.1.20"/>
    </reaction>
</comment>
<dbReference type="EC" id="2.3.1.20" evidence="4"/>
<dbReference type="Pfam" id="PF03007">
    <property type="entry name" value="WS_DGAT_cat"/>
    <property type="match status" value="1"/>
</dbReference>
<evidence type="ECO:0000256" key="9">
    <source>
        <dbReference type="ARBA" id="ARBA00023315"/>
    </source>
</evidence>
<feature type="domain" description="O-acyltransferase WSD1-like N-terminal" evidence="11">
    <location>
        <begin position="4"/>
        <end position="275"/>
    </location>
</feature>
<feature type="domain" description="O-acyltransferase WSD1 C-terminal" evidence="12">
    <location>
        <begin position="317"/>
        <end position="462"/>
    </location>
</feature>
<reference evidence="13" key="1">
    <citation type="submission" date="2019-02" db="EMBL/GenBank/DDBJ databases">
        <authorList>
            <person name="Li S.-H."/>
        </authorList>
    </citation>
    <scope>NUCLEOTIDE SEQUENCE</scope>
    <source>
        <strain evidence="13">IMCC14734</strain>
    </source>
</reference>
<keyword evidence="14" id="KW-1185">Reference proteome</keyword>
<keyword evidence="6" id="KW-0808">Transferase</keyword>
<keyword evidence="5" id="KW-0444">Lipid biosynthesis</keyword>
<dbReference type="InterPro" id="IPR014292">
    <property type="entry name" value="Acyl_transf_WS/DGAT"/>
</dbReference>
<dbReference type="SUPFAM" id="SSF52777">
    <property type="entry name" value="CoA-dependent acyltransferases"/>
    <property type="match status" value="1"/>
</dbReference>
<accession>A0ABT3TLL1</accession>
<evidence type="ECO:0000256" key="4">
    <source>
        <dbReference type="ARBA" id="ARBA00013244"/>
    </source>
</evidence>
<evidence type="ECO:0000313" key="14">
    <source>
        <dbReference type="Proteomes" id="UP001143362"/>
    </source>
</evidence>
<name>A0ABT3TLL1_9GAMM</name>
<comment type="pathway">
    <text evidence="1">Glycerolipid metabolism; triacylglycerol biosynthesis.</text>
</comment>
<dbReference type="InterPro" id="IPR004255">
    <property type="entry name" value="O-acyltransferase_WSD1_N"/>
</dbReference>
<evidence type="ECO:0000313" key="13">
    <source>
        <dbReference type="EMBL" id="MCX2982606.1"/>
    </source>
</evidence>
<sequence length="474" mass="51980">MYQLSGLDNLMVAGELPDIPLHMSALFIYEPGGKHAANVDHALACSVMQSAIDQQFPILRCKLDALPLAMDRGYWVEDKHFDITNHIAHVSLPAPANWAELYRLCGEFQAQGLTLEQPLWEALLIEGLDHLSGVPTGSSAILVKIHHAVMDGKAALQLFASLHSLDPATDAPTMAAQQKANQSDYTSPAWWQKYGRAWWHNVQRPVDLARDLLKVAPGLWQISQESSTAEQPTKPVPKTRFNAHVDHDRVVGHITMSLPRLKSIQKQYGCTINDIALCVVAGGLRKFLADHDELPADSLVTAMPMDVRDKGDSEQVGNQVSIGTVPLHTDLRNIKARLNAIHAGSTRTRKRSAKLGPKAVLKVVDDLYPGIILWLGEWLMASGHIDELPMPVNTIISNVPGVPVEVYMRGNRLIDFIGLGPLAPNVGLFHVISSTPSHVNISFVSCKNFVGDGDEYRRALRAAAKQVLRSLQAG</sequence>
<evidence type="ECO:0000256" key="7">
    <source>
        <dbReference type="ARBA" id="ARBA00022798"/>
    </source>
</evidence>
<dbReference type="NCBIfam" id="TIGR02946">
    <property type="entry name" value="acyl_WS_DGAT"/>
    <property type="match status" value="1"/>
</dbReference>
<organism evidence="13 14">
    <name type="scientific">Candidatus Litorirhabdus singularis</name>
    <dbReference type="NCBI Taxonomy" id="2518993"/>
    <lineage>
        <taxon>Bacteria</taxon>
        <taxon>Pseudomonadati</taxon>
        <taxon>Pseudomonadota</taxon>
        <taxon>Gammaproteobacteria</taxon>
        <taxon>Cellvibrionales</taxon>
        <taxon>Halieaceae</taxon>
        <taxon>Candidatus Litorirhabdus</taxon>
    </lineage>
</organism>
<gene>
    <name evidence="13" type="ORF">EYC98_17230</name>
</gene>
<dbReference type="PANTHER" id="PTHR31650">
    <property type="entry name" value="O-ACYLTRANSFERASE (WSD1-LIKE) FAMILY PROTEIN"/>
    <property type="match status" value="1"/>
</dbReference>
<keyword evidence="7" id="KW-0319">Glycerol metabolism</keyword>
<comment type="pathway">
    <text evidence="2">Lipid metabolism.</text>
</comment>
<dbReference type="InterPro" id="IPR045034">
    <property type="entry name" value="O-acyltransferase_WSD1-like"/>
</dbReference>
<evidence type="ECO:0000256" key="10">
    <source>
        <dbReference type="ARBA" id="ARBA00048109"/>
    </source>
</evidence>
<comment type="similarity">
    <text evidence="3">Belongs to the long-chain O-acyltransferase family.</text>
</comment>
<evidence type="ECO:0000256" key="8">
    <source>
        <dbReference type="ARBA" id="ARBA00023098"/>
    </source>
</evidence>
<dbReference type="InterPro" id="IPR009721">
    <property type="entry name" value="O-acyltransferase_WSD1_C"/>
</dbReference>